<evidence type="ECO:0000313" key="1">
    <source>
        <dbReference type="EMBL" id="KDA02594.1"/>
    </source>
</evidence>
<gene>
    <name evidence="1" type="ORF">HOC_09114</name>
</gene>
<evidence type="ECO:0000313" key="2">
    <source>
        <dbReference type="Proteomes" id="UP000024942"/>
    </source>
</evidence>
<dbReference type="EMBL" id="ARYL01000012">
    <property type="protein sequence ID" value="KDA02594.1"/>
    <property type="molecule type" value="Genomic_DNA"/>
</dbReference>
<dbReference type="PATRIC" id="fig|1280953.3.peg.1840"/>
<dbReference type="Proteomes" id="UP000024942">
    <property type="component" value="Unassembled WGS sequence"/>
</dbReference>
<comment type="caution">
    <text evidence="1">The sequence shown here is derived from an EMBL/GenBank/DDBJ whole genome shotgun (WGS) entry which is preliminary data.</text>
</comment>
<dbReference type="RefSeq" id="WP_035537779.1">
    <property type="nucleotide sequence ID" value="NZ_ARYL01000012.1"/>
</dbReference>
<name>A0A059G787_9PROT</name>
<reference evidence="1 2" key="1">
    <citation type="journal article" date="2014" name="Antonie Van Leeuwenhoek">
        <title>Hyphomonas beringensis sp. nov. and Hyphomonas chukchiensis sp. nov., isolated from surface seawater of the Bering Sea and Chukchi Sea.</title>
        <authorList>
            <person name="Li C."/>
            <person name="Lai Q."/>
            <person name="Li G."/>
            <person name="Dong C."/>
            <person name="Wang J."/>
            <person name="Liao Y."/>
            <person name="Shao Z."/>
        </authorList>
    </citation>
    <scope>NUCLEOTIDE SEQUENCE [LARGE SCALE GENOMIC DNA]</scope>
    <source>
        <strain evidence="1 2">SCH89</strain>
    </source>
</reference>
<keyword evidence="2" id="KW-1185">Reference proteome</keyword>
<dbReference type="OrthoDB" id="7619443at2"/>
<proteinExistence type="predicted"/>
<organism evidence="1 2">
    <name type="scientific">Hyphomonas oceanitis SCH89</name>
    <dbReference type="NCBI Taxonomy" id="1280953"/>
    <lineage>
        <taxon>Bacteria</taxon>
        <taxon>Pseudomonadati</taxon>
        <taxon>Pseudomonadota</taxon>
        <taxon>Alphaproteobacteria</taxon>
        <taxon>Hyphomonadales</taxon>
        <taxon>Hyphomonadaceae</taxon>
        <taxon>Hyphomonas</taxon>
    </lineage>
</organism>
<sequence length="206" mass="22256">MQVSDAFIAHGLEQARYVLFNVRNLTDMVRAPVTLRRGTAQRARAKLKILETIVRRLLWLIALGLTLAPVRPRAATGPTPLAQGVEDVTQSFPSVPACRINLAGRAMDMTLTEGSGHFPETVRASGPVPAAPIFACIIALHGLLSAPEAYAKRLARSLERIRRKGEARPVCMPASGAYRLRAELGLVATALPGMINARLETWESSG</sequence>
<protein>
    <submittedName>
        <fullName evidence="1">Uncharacterized protein</fullName>
    </submittedName>
</protein>
<dbReference type="AlphaFoldDB" id="A0A059G787"/>
<dbReference type="STRING" id="1280953.HOC_09114"/>
<accession>A0A059G787</accession>